<keyword evidence="2" id="KW-0863">Zinc-finger</keyword>
<dbReference type="SUPFAM" id="SSF57850">
    <property type="entry name" value="RING/U-box"/>
    <property type="match status" value="1"/>
</dbReference>
<evidence type="ECO:0000256" key="3">
    <source>
        <dbReference type="ARBA" id="ARBA00022833"/>
    </source>
</evidence>
<dbReference type="InterPro" id="IPR000433">
    <property type="entry name" value="Znf_ZZ"/>
</dbReference>
<sequence>MAGGYCGCNACSQPIAATDARIHCLECDDYDMCANCAISERFGGGHVPSHFTSVFKMSGGGAQAPVAASAKIAYASASPPAPSSQPVSPAPARQPLPSISSLPSQHRVSLPQQITSTPPILPARQSFISTRSSVAYSTTLDDAASAPEVGYWAQSPQVEVETSGIQPQTTRTVAAVAQPITGTASRIGSIGSPVKIPPTAASGESSGVEVTAYTMPPRDEVPTQTVNMPPPPPKVLTPPPPPPIVAQAWGPFFDADMTPTPVFIQFMDAVFSYLDSGRTNSLAPEIYSRFLINQGYVGQTNIWNFNLVAAFGKTREEVADAALKRAYDLFGIQHTLRPRVREPATPPPDVKTQLKSFGASFARAVTPSTPGSSMMPLLTRQGFIKITAIEALCDPARHWGGLAHIVKMYDLPEVRGWGELPRSVLPEQPDPRMLARIMRVQGGAREPAHGKSRTGSVDARGAANAIQLVGSAAVYAKNQIQKVNLQDAADAINLVDNVVYLSNLASNNS</sequence>
<evidence type="ECO:0000313" key="6">
    <source>
        <dbReference type="EMBL" id="KAJ7761803.1"/>
    </source>
</evidence>
<reference evidence="6" key="1">
    <citation type="submission" date="2023-03" db="EMBL/GenBank/DDBJ databases">
        <title>Massive genome expansion in bonnet fungi (Mycena s.s.) driven by repeated elements and novel gene families across ecological guilds.</title>
        <authorList>
            <consortium name="Lawrence Berkeley National Laboratory"/>
            <person name="Harder C.B."/>
            <person name="Miyauchi S."/>
            <person name="Viragh M."/>
            <person name="Kuo A."/>
            <person name="Thoen E."/>
            <person name="Andreopoulos B."/>
            <person name="Lu D."/>
            <person name="Skrede I."/>
            <person name="Drula E."/>
            <person name="Henrissat B."/>
            <person name="Morin E."/>
            <person name="Kohler A."/>
            <person name="Barry K."/>
            <person name="LaButti K."/>
            <person name="Morin E."/>
            <person name="Salamov A."/>
            <person name="Lipzen A."/>
            <person name="Mereny Z."/>
            <person name="Hegedus B."/>
            <person name="Baldrian P."/>
            <person name="Stursova M."/>
            <person name="Weitz H."/>
            <person name="Taylor A."/>
            <person name="Grigoriev I.V."/>
            <person name="Nagy L.G."/>
            <person name="Martin F."/>
            <person name="Kauserud H."/>
        </authorList>
    </citation>
    <scope>NUCLEOTIDE SEQUENCE</scope>
    <source>
        <strain evidence="6">CBHHK182m</strain>
    </source>
</reference>
<evidence type="ECO:0000259" key="5">
    <source>
        <dbReference type="SMART" id="SM00291"/>
    </source>
</evidence>
<evidence type="ECO:0000313" key="7">
    <source>
        <dbReference type="Proteomes" id="UP001215598"/>
    </source>
</evidence>
<feature type="compositionally biased region" description="Pro residues" evidence="4">
    <location>
        <begin position="79"/>
        <end position="94"/>
    </location>
</feature>
<dbReference type="Gene3D" id="3.30.60.90">
    <property type="match status" value="1"/>
</dbReference>
<dbReference type="CDD" id="cd02249">
    <property type="entry name" value="ZZ"/>
    <property type="match status" value="1"/>
</dbReference>
<feature type="region of interest" description="Disordered" evidence="4">
    <location>
        <begin position="78"/>
        <end position="117"/>
    </location>
</feature>
<evidence type="ECO:0000256" key="4">
    <source>
        <dbReference type="SAM" id="MobiDB-lite"/>
    </source>
</evidence>
<keyword evidence="1" id="KW-0479">Metal-binding</keyword>
<comment type="caution">
    <text evidence="6">The sequence shown here is derived from an EMBL/GenBank/DDBJ whole genome shotgun (WGS) entry which is preliminary data.</text>
</comment>
<dbReference type="AlphaFoldDB" id="A0AAD7JE87"/>
<dbReference type="InterPro" id="IPR055936">
    <property type="entry name" value="DUF7514"/>
</dbReference>
<dbReference type="InterPro" id="IPR043145">
    <property type="entry name" value="Znf_ZZ_sf"/>
</dbReference>
<proteinExistence type="predicted"/>
<accession>A0AAD7JE87</accession>
<feature type="compositionally biased region" description="Low complexity" evidence="4">
    <location>
        <begin position="95"/>
        <end position="104"/>
    </location>
</feature>
<organism evidence="6 7">
    <name type="scientific">Mycena metata</name>
    <dbReference type="NCBI Taxonomy" id="1033252"/>
    <lineage>
        <taxon>Eukaryota</taxon>
        <taxon>Fungi</taxon>
        <taxon>Dikarya</taxon>
        <taxon>Basidiomycota</taxon>
        <taxon>Agaricomycotina</taxon>
        <taxon>Agaricomycetes</taxon>
        <taxon>Agaricomycetidae</taxon>
        <taxon>Agaricales</taxon>
        <taxon>Marasmiineae</taxon>
        <taxon>Mycenaceae</taxon>
        <taxon>Mycena</taxon>
    </lineage>
</organism>
<name>A0AAD7JE87_9AGAR</name>
<protein>
    <recommendedName>
        <fullName evidence="5">ZZ-type domain-containing protein</fullName>
    </recommendedName>
</protein>
<feature type="compositionally biased region" description="Polar residues" evidence="4">
    <location>
        <begin position="106"/>
        <end position="117"/>
    </location>
</feature>
<feature type="domain" description="ZZ-type" evidence="5">
    <location>
        <begin position="2"/>
        <end position="48"/>
    </location>
</feature>
<evidence type="ECO:0000256" key="2">
    <source>
        <dbReference type="ARBA" id="ARBA00022771"/>
    </source>
</evidence>
<evidence type="ECO:0000256" key="1">
    <source>
        <dbReference type="ARBA" id="ARBA00022723"/>
    </source>
</evidence>
<dbReference type="EMBL" id="JARKIB010000034">
    <property type="protein sequence ID" value="KAJ7761803.1"/>
    <property type="molecule type" value="Genomic_DNA"/>
</dbReference>
<dbReference type="Pfam" id="PF00569">
    <property type="entry name" value="ZZ"/>
    <property type="match status" value="1"/>
</dbReference>
<keyword evidence="3" id="KW-0862">Zinc</keyword>
<keyword evidence="7" id="KW-1185">Reference proteome</keyword>
<dbReference type="Proteomes" id="UP001215598">
    <property type="component" value="Unassembled WGS sequence"/>
</dbReference>
<dbReference type="SMART" id="SM00291">
    <property type="entry name" value="ZnF_ZZ"/>
    <property type="match status" value="1"/>
</dbReference>
<gene>
    <name evidence="6" type="ORF">B0H16DRAFT_1884302</name>
</gene>
<dbReference type="Pfam" id="PF24355">
    <property type="entry name" value="DUF7514"/>
    <property type="match status" value="1"/>
</dbReference>
<dbReference type="GO" id="GO:0008270">
    <property type="term" value="F:zinc ion binding"/>
    <property type="evidence" value="ECO:0007669"/>
    <property type="project" value="UniProtKB-KW"/>
</dbReference>